<keyword evidence="3" id="KW-1185">Reference proteome</keyword>
<dbReference type="Proteomes" id="UP000324222">
    <property type="component" value="Unassembled WGS sequence"/>
</dbReference>
<feature type="region of interest" description="Disordered" evidence="1">
    <location>
        <begin position="1"/>
        <end position="49"/>
    </location>
</feature>
<name>A0A5B7JVQ4_PORTR</name>
<accession>A0A5B7JVQ4</accession>
<proteinExistence type="predicted"/>
<evidence type="ECO:0000313" key="2">
    <source>
        <dbReference type="EMBL" id="MPC98889.1"/>
    </source>
</evidence>
<dbReference type="EMBL" id="VSRR010116028">
    <property type="protein sequence ID" value="MPC98889.1"/>
    <property type="molecule type" value="Genomic_DNA"/>
</dbReference>
<sequence length="89" mass="9414">MNHSALPQPHCLSGSGSTGGTGSHTHTHTREHAADIQGRASYRNALPTPRMWPAPTIEVVSGAPPCHPSHHRATTITTGTALINDYSLE</sequence>
<organism evidence="2 3">
    <name type="scientific">Portunus trituberculatus</name>
    <name type="common">Swimming crab</name>
    <name type="synonym">Neptunus trituberculatus</name>
    <dbReference type="NCBI Taxonomy" id="210409"/>
    <lineage>
        <taxon>Eukaryota</taxon>
        <taxon>Metazoa</taxon>
        <taxon>Ecdysozoa</taxon>
        <taxon>Arthropoda</taxon>
        <taxon>Crustacea</taxon>
        <taxon>Multicrustacea</taxon>
        <taxon>Malacostraca</taxon>
        <taxon>Eumalacostraca</taxon>
        <taxon>Eucarida</taxon>
        <taxon>Decapoda</taxon>
        <taxon>Pleocyemata</taxon>
        <taxon>Brachyura</taxon>
        <taxon>Eubrachyura</taxon>
        <taxon>Portunoidea</taxon>
        <taxon>Portunidae</taxon>
        <taxon>Portuninae</taxon>
        <taxon>Portunus</taxon>
    </lineage>
</organism>
<comment type="caution">
    <text evidence="2">The sequence shown here is derived from an EMBL/GenBank/DDBJ whole genome shotgun (WGS) entry which is preliminary data.</text>
</comment>
<gene>
    <name evidence="2" type="ORF">E2C01_094275</name>
</gene>
<reference evidence="2 3" key="1">
    <citation type="submission" date="2019-05" db="EMBL/GenBank/DDBJ databases">
        <title>Another draft genome of Portunus trituberculatus and its Hox gene families provides insights of decapod evolution.</title>
        <authorList>
            <person name="Jeong J.-H."/>
            <person name="Song I."/>
            <person name="Kim S."/>
            <person name="Choi T."/>
            <person name="Kim D."/>
            <person name="Ryu S."/>
            <person name="Kim W."/>
        </authorList>
    </citation>
    <scope>NUCLEOTIDE SEQUENCE [LARGE SCALE GENOMIC DNA]</scope>
    <source>
        <tissue evidence="2">Muscle</tissue>
    </source>
</reference>
<protein>
    <submittedName>
        <fullName evidence="2">Uncharacterized protein</fullName>
    </submittedName>
</protein>
<evidence type="ECO:0000313" key="3">
    <source>
        <dbReference type="Proteomes" id="UP000324222"/>
    </source>
</evidence>
<dbReference type="AlphaFoldDB" id="A0A5B7JVQ4"/>
<evidence type="ECO:0000256" key="1">
    <source>
        <dbReference type="SAM" id="MobiDB-lite"/>
    </source>
</evidence>